<dbReference type="SUPFAM" id="SSF56112">
    <property type="entry name" value="Protein kinase-like (PK-like)"/>
    <property type="match status" value="1"/>
</dbReference>
<dbReference type="EMBL" id="DVOL01000038">
    <property type="protein sequence ID" value="HIV10629.1"/>
    <property type="molecule type" value="Genomic_DNA"/>
</dbReference>
<evidence type="ECO:0000256" key="4">
    <source>
        <dbReference type="ARBA" id="ARBA00022741"/>
    </source>
</evidence>
<evidence type="ECO:0000313" key="12">
    <source>
        <dbReference type="EMBL" id="HIV10629.1"/>
    </source>
</evidence>
<dbReference type="Proteomes" id="UP000823960">
    <property type="component" value="Unassembled WGS sequence"/>
</dbReference>
<feature type="domain" description="PASTA" evidence="11">
    <location>
        <begin position="373"/>
        <end position="437"/>
    </location>
</feature>
<dbReference type="InterPro" id="IPR000719">
    <property type="entry name" value="Prot_kinase_dom"/>
</dbReference>
<dbReference type="InterPro" id="IPR011009">
    <property type="entry name" value="Kinase-like_dom_sf"/>
</dbReference>
<accession>A0A9D1NR78</accession>
<dbReference type="Pfam" id="PF03793">
    <property type="entry name" value="PASTA"/>
    <property type="match status" value="3"/>
</dbReference>
<feature type="domain" description="PASTA" evidence="11">
    <location>
        <begin position="438"/>
        <end position="504"/>
    </location>
</feature>
<dbReference type="PROSITE" id="PS50011">
    <property type="entry name" value="PROTEIN_KINASE_DOM"/>
    <property type="match status" value="1"/>
</dbReference>
<evidence type="ECO:0000256" key="2">
    <source>
        <dbReference type="ARBA" id="ARBA00022527"/>
    </source>
</evidence>
<comment type="catalytic activity">
    <reaction evidence="8">
        <text>L-seryl-[protein] + ATP = O-phospho-L-seryl-[protein] + ADP + H(+)</text>
        <dbReference type="Rhea" id="RHEA:17989"/>
        <dbReference type="Rhea" id="RHEA-COMP:9863"/>
        <dbReference type="Rhea" id="RHEA-COMP:11604"/>
        <dbReference type="ChEBI" id="CHEBI:15378"/>
        <dbReference type="ChEBI" id="CHEBI:29999"/>
        <dbReference type="ChEBI" id="CHEBI:30616"/>
        <dbReference type="ChEBI" id="CHEBI:83421"/>
        <dbReference type="ChEBI" id="CHEBI:456216"/>
        <dbReference type="EC" id="2.7.11.1"/>
    </reaction>
</comment>
<comment type="caution">
    <text evidence="12">The sequence shown here is derived from an EMBL/GenBank/DDBJ whole genome shotgun (WGS) entry which is preliminary data.</text>
</comment>
<dbReference type="PROSITE" id="PS00107">
    <property type="entry name" value="PROTEIN_KINASE_ATP"/>
    <property type="match status" value="1"/>
</dbReference>
<dbReference type="AlphaFoldDB" id="A0A9D1NR78"/>
<keyword evidence="5 12" id="KW-0418">Kinase</keyword>
<dbReference type="FunFam" id="1.10.510.10:FF:000021">
    <property type="entry name" value="Serine/threonine protein kinase"/>
    <property type="match status" value="1"/>
</dbReference>
<dbReference type="PANTHER" id="PTHR43289">
    <property type="entry name" value="MITOGEN-ACTIVATED PROTEIN KINASE KINASE KINASE 20-RELATED"/>
    <property type="match status" value="1"/>
</dbReference>
<dbReference type="CDD" id="cd14014">
    <property type="entry name" value="STKc_PknB_like"/>
    <property type="match status" value="1"/>
</dbReference>
<feature type="binding site" evidence="9">
    <location>
        <position position="42"/>
    </location>
    <ligand>
        <name>ATP</name>
        <dbReference type="ChEBI" id="CHEBI:30616"/>
    </ligand>
</feature>
<keyword evidence="3" id="KW-0808">Transferase</keyword>
<evidence type="ECO:0000259" key="11">
    <source>
        <dbReference type="PROSITE" id="PS51178"/>
    </source>
</evidence>
<keyword evidence="6 9" id="KW-0067">ATP-binding</keyword>
<evidence type="ECO:0000259" key="10">
    <source>
        <dbReference type="PROSITE" id="PS50011"/>
    </source>
</evidence>
<evidence type="ECO:0000256" key="1">
    <source>
        <dbReference type="ARBA" id="ARBA00012513"/>
    </source>
</evidence>
<comment type="catalytic activity">
    <reaction evidence="7">
        <text>L-threonyl-[protein] + ATP = O-phospho-L-threonyl-[protein] + ADP + H(+)</text>
        <dbReference type="Rhea" id="RHEA:46608"/>
        <dbReference type="Rhea" id="RHEA-COMP:11060"/>
        <dbReference type="Rhea" id="RHEA-COMP:11605"/>
        <dbReference type="ChEBI" id="CHEBI:15378"/>
        <dbReference type="ChEBI" id="CHEBI:30013"/>
        <dbReference type="ChEBI" id="CHEBI:30616"/>
        <dbReference type="ChEBI" id="CHEBI:61977"/>
        <dbReference type="ChEBI" id="CHEBI:456216"/>
        <dbReference type="EC" id="2.7.11.1"/>
    </reaction>
</comment>
<dbReference type="GO" id="GO:0005524">
    <property type="term" value="F:ATP binding"/>
    <property type="evidence" value="ECO:0007669"/>
    <property type="project" value="UniProtKB-UniRule"/>
</dbReference>
<keyword evidence="2" id="KW-0723">Serine/threonine-protein kinase</keyword>
<dbReference type="SMART" id="SM00220">
    <property type="entry name" value="S_TKc"/>
    <property type="match status" value="1"/>
</dbReference>
<evidence type="ECO:0000256" key="5">
    <source>
        <dbReference type="ARBA" id="ARBA00022777"/>
    </source>
</evidence>
<evidence type="ECO:0000256" key="7">
    <source>
        <dbReference type="ARBA" id="ARBA00047899"/>
    </source>
</evidence>
<evidence type="ECO:0000313" key="13">
    <source>
        <dbReference type="Proteomes" id="UP000823960"/>
    </source>
</evidence>
<dbReference type="Gene3D" id="1.10.510.10">
    <property type="entry name" value="Transferase(Phosphotransferase) domain 1"/>
    <property type="match status" value="1"/>
</dbReference>
<dbReference type="PROSITE" id="PS51178">
    <property type="entry name" value="PASTA"/>
    <property type="match status" value="3"/>
</dbReference>
<protein>
    <recommendedName>
        <fullName evidence="1">non-specific serine/threonine protein kinase</fullName>
        <ecNumber evidence="1">2.7.11.1</ecNumber>
    </recommendedName>
</protein>
<dbReference type="Gene3D" id="3.30.10.20">
    <property type="match status" value="3"/>
</dbReference>
<dbReference type="Gene3D" id="3.30.200.20">
    <property type="entry name" value="Phosphorylase Kinase, domain 1"/>
    <property type="match status" value="1"/>
</dbReference>
<evidence type="ECO:0000256" key="8">
    <source>
        <dbReference type="ARBA" id="ARBA00048679"/>
    </source>
</evidence>
<dbReference type="SMART" id="SM00740">
    <property type="entry name" value="PASTA"/>
    <property type="match status" value="3"/>
</dbReference>
<name>A0A9D1NR78_9FIRM</name>
<dbReference type="InterPro" id="IPR005543">
    <property type="entry name" value="PASTA_dom"/>
</dbReference>
<reference evidence="12" key="2">
    <citation type="journal article" date="2021" name="PeerJ">
        <title>Extensive microbial diversity within the chicken gut microbiome revealed by metagenomics and culture.</title>
        <authorList>
            <person name="Gilroy R."/>
            <person name="Ravi A."/>
            <person name="Getino M."/>
            <person name="Pursley I."/>
            <person name="Horton D.L."/>
            <person name="Alikhan N.F."/>
            <person name="Baker D."/>
            <person name="Gharbi K."/>
            <person name="Hall N."/>
            <person name="Watson M."/>
            <person name="Adriaenssens E.M."/>
            <person name="Foster-Nyarko E."/>
            <person name="Jarju S."/>
            <person name="Secka A."/>
            <person name="Antonio M."/>
            <person name="Oren A."/>
            <person name="Chaudhuri R.R."/>
            <person name="La Ragione R."/>
            <person name="Hildebrand F."/>
            <person name="Pallen M.J."/>
        </authorList>
    </citation>
    <scope>NUCLEOTIDE SEQUENCE</scope>
    <source>
        <strain evidence="12">1370</strain>
    </source>
</reference>
<evidence type="ECO:0000256" key="3">
    <source>
        <dbReference type="ARBA" id="ARBA00022679"/>
    </source>
</evidence>
<evidence type="ECO:0000256" key="6">
    <source>
        <dbReference type="ARBA" id="ARBA00022840"/>
    </source>
</evidence>
<dbReference type="PANTHER" id="PTHR43289:SF34">
    <property type="entry name" value="SERINE_THREONINE-PROTEIN KINASE YBDM-RELATED"/>
    <property type="match status" value="1"/>
</dbReference>
<reference evidence="12" key="1">
    <citation type="submission" date="2020-10" db="EMBL/GenBank/DDBJ databases">
        <authorList>
            <person name="Gilroy R."/>
        </authorList>
    </citation>
    <scope>NUCLEOTIDE SEQUENCE</scope>
    <source>
        <strain evidence="12">1370</strain>
    </source>
</reference>
<feature type="domain" description="PASTA" evidence="11">
    <location>
        <begin position="507"/>
        <end position="572"/>
    </location>
</feature>
<keyword evidence="4 9" id="KW-0547">Nucleotide-binding</keyword>
<dbReference type="Pfam" id="PF00069">
    <property type="entry name" value="Pkinase"/>
    <property type="match status" value="1"/>
</dbReference>
<dbReference type="InterPro" id="IPR017441">
    <property type="entry name" value="Protein_kinase_ATP_BS"/>
</dbReference>
<dbReference type="CDD" id="cd06577">
    <property type="entry name" value="PASTA_pknB"/>
    <property type="match status" value="3"/>
</dbReference>
<dbReference type="EC" id="2.7.11.1" evidence="1"/>
<dbReference type="GO" id="GO:0004674">
    <property type="term" value="F:protein serine/threonine kinase activity"/>
    <property type="evidence" value="ECO:0007669"/>
    <property type="project" value="UniProtKB-KW"/>
</dbReference>
<sequence>MDNMIGLRLDGRYEIIDRLGIGGMSDVYIGRDIMENRSVAVKILKAEFSSNAEFVRCFRNESKAIAVLSHPNIVKIFDVGHEKDLEFIVMERIEGITLKEYIDQVGIVPWRECVHYTIQILRALQLAHDRGIIHRDIKPQNIMKLSDGTIKVMDFGIANFSRQTPQNTGEKTMGSVHYVSPEQARGERTDERSDIYSVGVIMYEMLTGRKPFDGETPVSVALKHMNEEPVRPSEYVSTMYKGLEEIILRAMEKDPDQRYQSATGMIGDIEAFKQDQSIVFGYTSEPVSRPRSKKKLPFAFPAGRRRKTAAQEYVEEDIPSQEEYDDDEDYEIEEPRHNYILPILTATTVTVMIVAVLFVANVVLSSLKTAPSSSNDYTMPSLIGLNFYDARAQYPDIQLVASEEYNSEYPSGVIIEQGKAEGRIVKKGSAITVIVSKGTRSVTVPDVVNYHFNSASAALDGENLKYLRIETESDDIAAEYVVRTDPEAYTSVEEGSTVKVYVSIGPSTEDTTVPDVKGRTVSEAEDMLKAAYLVPKVQYIESSEPLDTVVSQNIIEGEVVMRNTVVTIYVSDGNGTVSDPFDDTGDIDLPENLEQGGVLPGGQTQGYVVVRVDIPASASNTYSIVLENTQNGEAMSESVFFSASNYAGSYIEIPVYGSGSVELSARLKSPRTGMYTQLAQYDVNFEDGSWVCKNYSSFAFALIDVNGLF</sequence>
<feature type="domain" description="Protein kinase" evidence="10">
    <location>
        <begin position="13"/>
        <end position="272"/>
    </location>
</feature>
<organism evidence="12 13">
    <name type="scientific">Candidatus Faeciplasma avium</name>
    <dbReference type="NCBI Taxonomy" id="2840798"/>
    <lineage>
        <taxon>Bacteria</taxon>
        <taxon>Bacillati</taxon>
        <taxon>Bacillota</taxon>
        <taxon>Clostridia</taxon>
        <taxon>Eubacteriales</taxon>
        <taxon>Oscillospiraceae</taxon>
        <taxon>Oscillospiraceae incertae sedis</taxon>
        <taxon>Candidatus Faeciplasma</taxon>
    </lineage>
</organism>
<proteinExistence type="predicted"/>
<evidence type="ECO:0000256" key="9">
    <source>
        <dbReference type="PROSITE-ProRule" id="PRU10141"/>
    </source>
</evidence>
<gene>
    <name evidence="12" type="primary">pknB</name>
    <name evidence="12" type="ORF">IAD28_02900</name>
</gene>
<dbReference type="NCBIfam" id="NF033483">
    <property type="entry name" value="PknB_PASTA_kin"/>
    <property type="match status" value="1"/>
</dbReference>